<keyword evidence="1" id="KW-0812">Transmembrane</keyword>
<gene>
    <name evidence="2" type="ORF">DL89DRAFT_267634</name>
</gene>
<reference evidence="2 3" key="1">
    <citation type="submission" date="2016-07" db="EMBL/GenBank/DDBJ databases">
        <title>Pervasive Adenine N6-methylation of Active Genes in Fungi.</title>
        <authorList>
            <consortium name="DOE Joint Genome Institute"/>
            <person name="Mondo S.J."/>
            <person name="Dannebaum R.O."/>
            <person name="Kuo R.C."/>
            <person name="Labutti K."/>
            <person name="Haridas S."/>
            <person name="Kuo A."/>
            <person name="Salamov A."/>
            <person name="Ahrendt S.R."/>
            <person name="Lipzen A."/>
            <person name="Sullivan W."/>
            <person name="Andreopoulos W.B."/>
            <person name="Clum A."/>
            <person name="Lindquist E."/>
            <person name="Daum C."/>
            <person name="Ramamoorthy G.K."/>
            <person name="Gryganskyi A."/>
            <person name="Culley D."/>
            <person name="Magnuson J.K."/>
            <person name="James T.Y."/>
            <person name="O'Malley M.A."/>
            <person name="Stajich J.E."/>
            <person name="Spatafora J.W."/>
            <person name="Visel A."/>
            <person name="Grigoriev I.V."/>
        </authorList>
    </citation>
    <scope>NUCLEOTIDE SEQUENCE [LARGE SCALE GENOMIC DNA]</scope>
    <source>
        <strain evidence="2 3">ATCC 12442</strain>
    </source>
</reference>
<feature type="transmembrane region" description="Helical" evidence="1">
    <location>
        <begin position="6"/>
        <end position="25"/>
    </location>
</feature>
<dbReference type="EMBL" id="MCFD01000007">
    <property type="protein sequence ID" value="ORX69400.1"/>
    <property type="molecule type" value="Genomic_DNA"/>
</dbReference>
<accession>A0A1Y1W783</accession>
<evidence type="ECO:0000313" key="2">
    <source>
        <dbReference type="EMBL" id="ORX69400.1"/>
    </source>
</evidence>
<protein>
    <submittedName>
        <fullName evidence="2">Uncharacterized protein</fullName>
    </submittedName>
</protein>
<proteinExistence type="predicted"/>
<dbReference type="RefSeq" id="XP_040743088.1">
    <property type="nucleotide sequence ID" value="XM_040887580.1"/>
</dbReference>
<dbReference type="Proteomes" id="UP000193922">
    <property type="component" value="Unassembled WGS sequence"/>
</dbReference>
<evidence type="ECO:0000256" key="1">
    <source>
        <dbReference type="SAM" id="Phobius"/>
    </source>
</evidence>
<sequence>MVSEGVEAAIAIGSVAGLCILYVVISKLADIFFPSSEPRHPKPKISQHLLAKPELEEVVIESAHKAKISKETQRGKGQEFATDIGIFGGNEASQAYVGGANGGYATTNIS</sequence>
<name>A0A1Y1W783_9FUNG</name>
<organism evidence="2 3">
    <name type="scientific">Linderina pennispora</name>
    <dbReference type="NCBI Taxonomy" id="61395"/>
    <lineage>
        <taxon>Eukaryota</taxon>
        <taxon>Fungi</taxon>
        <taxon>Fungi incertae sedis</taxon>
        <taxon>Zoopagomycota</taxon>
        <taxon>Kickxellomycotina</taxon>
        <taxon>Kickxellomycetes</taxon>
        <taxon>Kickxellales</taxon>
        <taxon>Kickxellaceae</taxon>
        <taxon>Linderina</taxon>
    </lineage>
</organism>
<dbReference type="AlphaFoldDB" id="A0A1Y1W783"/>
<comment type="caution">
    <text evidence="2">The sequence shown here is derived from an EMBL/GenBank/DDBJ whole genome shotgun (WGS) entry which is preliminary data.</text>
</comment>
<keyword evidence="1" id="KW-0472">Membrane</keyword>
<evidence type="ECO:0000313" key="3">
    <source>
        <dbReference type="Proteomes" id="UP000193922"/>
    </source>
</evidence>
<dbReference type="GeneID" id="63804228"/>
<dbReference type="OrthoDB" id="10345951at2759"/>
<keyword evidence="3" id="KW-1185">Reference proteome</keyword>
<keyword evidence="1" id="KW-1133">Transmembrane helix</keyword>